<accession>A0A432W215</accession>
<evidence type="ECO:0000259" key="2">
    <source>
        <dbReference type="Pfam" id="PF02481"/>
    </source>
</evidence>
<dbReference type="Gene3D" id="1.10.10.10">
    <property type="entry name" value="Winged helix-like DNA-binding domain superfamily/Winged helix DNA-binding domain"/>
    <property type="match status" value="1"/>
</dbReference>
<reference evidence="5" key="1">
    <citation type="journal article" date="2018" name="Front. Microbiol.">
        <title>Genome-Based Analysis Reveals the Taxonomy and Diversity of the Family Idiomarinaceae.</title>
        <authorList>
            <person name="Liu Y."/>
            <person name="Lai Q."/>
            <person name="Shao Z."/>
        </authorList>
    </citation>
    <scope>NUCLEOTIDE SEQUENCE [LARGE SCALE GENOMIC DNA]</scope>
    <source>
        <strain evidence="5">GBPy7</strain>
    </source>
</reference>
<dbReference type="NCBIfam" id="TIGR00732">
    <property type="entry name" value="dprA"/>
    <property type="match status" value="1"/>
</dbReference>
<dbReference type="Gene3D" id="3.40.50.450">
    <property type="match status" value="1"/>
</dbReference>
<proteinExistence type="inferred from homology"/>
<gene>
    <name evidence="4" type="primary">dprA</name>
    <name evidence="4" type="ORF">CWE08_00430</name>
</gene>
<dbReference type="InterPro" id="IPR003488">
    <property type="entry name" value="DprA"/>
</dbReference>
<dbReference type="GO" id="GO:0009294">
    <property type="term" value="P:DNA-mediated transformation"/>
    <property type="evidence" value="ECO:0007669"/>
    <property type="project" value="InterPro"/>
</dbReference>
<dbReference type="EMBL" id="PIPJ01000001">
    <property type="protein sequence ID" value="RUO23156.1"/>
    <property type="molecule type" value="Genomic_DNA"/>
</dbReference>
<name>A0A432W215_9GAMM</name>
<evidence type="ECO:0000259" key="3">
    <source>
        <dbReference type="Pfam" id="PF17782"/>
    </source>
</evidence>
<dbReference type="Proteomes" id="UP000288395">
    <property type="component" value="Unassembled WGS sequence"/>
</dbReference>
<keyword evidence="5" id="KW-1185">Reference proteome</keyword>
<comment type="caution">
    <text evidence="4">The sequence shown here is derived from an EMBL/GenBank/DDBJ whole genome shotgun (WGS) entry which is preliminary data.</text>
</comment>
<dbReference type="InterPro" id="IPR041614">
    <property type="entry name" value="DprA_WH"/>
</dbReference>
<feature type="domain" description="DprA winged helix" evidence="3">
    <location>
        <begin position="341"/>
        <end position="387"/>
    </location>
</feature>
<evidence type="ECO:0000256" key="1">
    <source>
        <dbReference type="ARBA" id="ARBA00006525"/>
    </source>
</evidence>
<organism evidence="4 5">
    <name type="scientific">Aliidiomarina iranensis</name>
    <dbReference type="NCBI Taxonomy" id="1434071"/>
    <lineage>
        <taxon>Bacteria</taxon>
        <taxon>Pseudomonadati</taxon>
        <taxon>Pseudomonadota</taxon>
        <taxon>Gammaproteobacteria</taxon>
        <taxon>Alteromonadales</taxon>
        <taxon>Idiomarinaceae</taxon>
        <taxon>Aliidiomarina</taxon>
    </lineage>
</organism>
<dbReference type="InterPro" id="IPR057666">
    <property type="entry name" value="DrpA_SLOG"/>
</dbReference>
<dbReference type="Pfam" id="PF17782">
    <property type="entry name" value="WHD_DprA"/>
    <property type="match status" value="1"/>
</dbReference>
<comment type="similarity">
    <text evidence="1">Belongs to the DprA/Smf family.</text>
</comment>
<evidence type="ECO:0000313" key="4">
    <source>
        <dbReference type="EMBL" id="RUO23156.1"/>
    </source>
</evidence>
<dbReference type="InterPro" id="IPR036388">
    <property type="entry name" value="WH-like_DNA-bd_sf"/>
</dbReference>
<feature type="domain" description="Smf/DprA SLOG" evidence="2">
    <location>
        <begin position="74"/>
        <end position="281"/>
    </location>
</feature>
<dbReference type="OrthoDB" id="9785707at2"/>
<sequence length="393" mass="42531">METNDWNHRELSVWLQVQRAPEKLKRQVREFLSNSANTLASLPAELEQQLPQLPQGLVERTWQWLESSEQHFILPYGSSEYPEPLKEIYRPPILLFGIGDRQWLRCSLLAVIGSRKASPLALSLTAEMVQDLCQNGWGIVSGMALGIDGLAHRTALANGSPTIAVLGCGVDLVYPPRNRQLRNEIAAAGVVLSEYAPGTPARTEHFPARNRIISGISSGVLVAEATLKSGSLITARYAVEQGREVFAIPGPVPHPGSQGCHLLIQQGAKLVTCSADILAELPAQADLFAADGKRAKGNCAPAEIAADSEAAEPEELGAFAESAKGHEKNSAKIPLNVLANERLLANVGFETTSFDWLLSQSDDSVSVVVNQLISLELDGWIKTVPGGYVRVRR</sequence>
<dbReference type="Pfam" id="PF02481">
    <property type="entry name" value="DNA_processg_A"/>
    <property type="match status" value="1"/>
</dbReference>
<dbReference type="RefSeq" id="WP_126764697.1">
    <property type="nucleotide sequence ID" value="NZ_PIPJ01000001.1"/>
</dbReference>
<protein>
    <submittedName>
        <fullName evidence="4">DNA-protecting protein DprA</fullName>
    </submittedName>
</protein>
<dbReference type="AlphaFoldDB" id="A0A432W215"/>
<dbReference type="PANTHER" id="PTHR43022">
    <property type="entry name" value="PROTEIN SMF"/>
    <property type="match status" value="1"/>
</dbReference>
<evidence type="ECO:0000313" key="5">
    <source>
        <dbReference type="Proteomes" id="UP000288395"/>
    </source>
</evidence>
<dbReference type="SUPFAM" id="SSF102405">
    <property type="entry name" value="MCP/YpsA-like"/>
    <property type="match status" value="1"/>
</dbReference>
<dbReference type="PANTHER" id="PTHR43022:SF1">
    <property type="entry name" value="PROTEIN SMF"/>
    <property type="match status" value="1"/>
</dbReference>